<dbReference type="SMART" id="SM00257">
    <property type="entry name" value="LysM"/>
    <property type="match status" value="2"/>
</dbReference>
<evidence type="ECO:0000313" key="3">
    <source>
        <dbReference type="EMBL" id="RKN83827.1"/>
    </source>
</evidence>
<reference evidence="3 4" key="1">
    <citation type="journal article" date="2007" name="Int. J. Syst. Evol. Microbiol.">
        <title>Paenibacillus ginsengarvi sp. nov., isolated from soil from ginseng cultivation.</title>
        <authorList>
            <person name="Yoon M.H."/>
            <person name="Ten L.N."/>
            <person name="Im W.T."/>
        </authorList>
    </citation>
    <scope>NUCLEOTIDE SEQUENCE [LARGE SCALE GENOMIC DNA]</scope>
    <source>
        <strain evidence="3 4">KCTC 13059</strain>
    </source>
</reference>
<dbReference type="PANTHER" id="PTHR33734">
    <property type="entry name" value="LYSM DOMAIN-CONTAINING GPI-ANCHORED PROTEIN 2"/>
    <property type="match status" value="1"/>
</dbReference>
<feature type="compositionally biased region" description="Basic and acidic residues" evidence="1">
    <location>
        <begin position="490"/>
        <end position="502"/>
    </location>
</feature>
<dbReference type="AlphaFoldDB" id="A0A3B0CHR0"/>
<dbReference type="EMBL" id="RBAH01000011">
    <property type="protein sequence ID" value="RKN83827.1"/>
    <property type="molecule type" value="Genomic_DNA"/>
</dbReference>
<organism evidence="3 4">
    <name type="scientific">Paenibacillus ginsengarvi</name>
    <dbReference type="NCBI Taxonomy" id="400777"/>
    <lineage>
        <taxon>Bacteria</taxon>
        <taxon>Bacillati</taxon>
        <taxon>Bacillota</taxon>
        <taxon>Bacilli</taxon>
        <taxon>Bacillales</taxon>
        <taxon>Paenibacillaceae</taxon>
        <taxon>Paenibacillus</taxon>
    </lineage>
</organism>
<dbReference type="PANTHER" id="PTHR33734:SF34">
    <property type="entry name" value="SPOIVD-ASSOCIATED FACTOR A"/>
    <property type="match status" value="1"/>
</dbReference>
<gene>
    <name evidence="3" type="ORF">D7M11_16675</name>
</gene>
<dbReference type="Gene3D" id="3.10.350.10">
    <property type="entry name" value="LysM domain"/>
    <property type="match status" value="2"/>
</dbReference>
<feature type="domain" description="LysM" evidence="2">
    <location>
        <begin position="74"/>
        <end position="119"/>
    </location>
</feature>
<keyword evidence="4" id="KW-1185">Reference proteome</keyword>
<dbReference type="PROSITE" id="PS51782">
    <property type="entry name" value="LYSM"/>
    <property type="match status" value="2"/>
</dbReference>
<feature type="region of interest" description="Disordered" evidence="1">
    <location>
        <begin position="206"/>
        <end position="226"/>
    </location>
</feature>
<feature type="region of interest" description="Disordered" evidence="1">
    <location>
        <begin position="468"/>
        <end position="529"/>
    </location>
</feature>
<evidence type="ECO:0000313" key="4">
    <source>
        <dbReference type="Proteomes" id="UP000282311"/>
    </source>
</evidence>
<comment type="caution">
    <text evidence="3">The sequence shown here is derived from an EMBL/GenBank/DDBJ whole genome shotgun (WGS) entry which is preliminary data.</text>
</comment>
<dbReference type="Proteomes" id="UP000282311">
    <property type="component" value="Unassembled WGS sequence"/>
</dbReference>
<dbReference type="CDD" id="cd00118">
    <property type="entry name" value="LysM"/>
    <property type="match status" value="2"/>
</dbReference>
<evidence type="ECO:0000256" key="1">
    <source>
        <dbReference type="SAM" id="MobiDB-lite"/>
    </source>
</evidence>
<dbReference type="Pfam" id="PF01476">
    <property type="entry name" value="LysM"/>
    <property type="match status" value="2"/>
</dbReference>
<dbReference type="SUPFAM" id="SSF54106">
    <property type="entry name" value="LysM domain"/>
    <property type="match status" value="2"/>
</dbReference>
<accession>A0A3B0CHR0</accession>
<dbReference type="InterPro" id="IPR018392">
    <property type="entry name" value="LysM"/>
</dbReference>
<protein>
    <submittedName>
        <fullName evidence="3">LysM peptidoglycan-binding domain-containing protein</fullName>
    </submittedName>
</protein>
<sequence>MLFKTTGGFSPVKIHLVKKGETLFHIAKKYGIELQKLISFNSQLADPNQIDVGMKIKIPSSGSVTPPPSGAILHKHVVVQGDSLWKLAKAWNVPLKAVIDANPHLKNPNVLMTGDIVYIPDLHAHEAEEGAHDHGGHPVIEGAYENMMAEHHENVENQVVENVHENVVNQVVEQAHENVEHVEVQPVQEAPKAPEVLPVQEAPKGPELLPIQEAPTAPIAKEKPEAKEMPIEKEMPHPFLSPMTKEHETQFPFMPFQMPAVEAVQPYSLQPAQFEPHHPGKGKSEEMMPLAPVPFYFHGPGPMMPQAPMMQPMAQPMMQQPMNQPMVQSMMQPMNQPMPQPMPYFPVAEAEHAPSKFDGPEMHPMAQVSPAMQFPAMHEQYPGIPQAAAAPCADWDWPGAVSPFSAEQMPMFPNQPFPVMGVSGGPCLPCQGHGVSPMNMYGMPYALPTSAYPAELSPHAALMQQEDCGCDGRDERTGDLTLQPVVKAQEPARSDKTREEKAAVSLRPKKRRTPPEKRAKKQNSPWIRR</sequence>
<proteinExistence type="predicted"/>
<dbReference type="GO" id="GO:0008932">
    <property type="term" value="F:lytic endotransglycosylase activity"/>
    <property type="evidence" value="ECO:0007669"/>
    <property type="project" value="TreeGrafter"/>
</dbReference>
<dbReference type="InterPro" id="IPR036779">
    <property type="entry name" value="LysM_dom_sf"/>
</dbReference>
<evidence type="ECO:0000259" key="2">
    <source>
        <dbReference type="PROSITE" id="PS51782"/>
    </source>
</evidence>
<name>A0A3B0CHR0_9BACL</name>
<feature type="domain" description="LysM" evidence="2">
    <location>
        <begin position="13"/>
        <end position="58"/>
    </location>
</feature>